<evidence type="ECO:0000313" key="3">
    <source>
        <dbReference type="Proteomes" id="UP000314294"/>
    </source>
</evidence>
<protein>
    <submittedName>
        <fullName evidence="2">Uncharacterized protein</fullName>
    </submittedName>
</protein>
<gene>
    <name evidence="2" type="ORF">EYF80_043569</name>
</gene>
<dbReference type="EMBL" id="SRLO01000801">
    <property type="protein sequence ID" value="TNN46219.1"/>
    <property type="molecule type" value="Genomic_DNA"/>
</dbReference>
<evidence type="ECO:0000313" key="2">
    <source>
        <dbReference type="EMBL" id="TNN46219.1"/>
    </source>
</evidence>
<sequence>MSGCREQASITALYLEDVPTVDSSVDGLHLSQHGQQQGGFPTTHLAHDHRVESDETRRRTRPPKPTGKALHLHSSVCFQSYGTRDFWASLG</sequence>
<dbReference type="AlphaFoldDB" id="A0A4Z2FYA4"/>
<organism evidence="2 3">
    <name type="scientific">Liparis tanakae</name>
    <name type="common">Tanaka's snailfish</name>
    <dbReference type="NCBI Taxonomy" id="230148"/>
    <lineage>
        <taxon>Eukaryota</taxon>
        <taxon>Metazoa</taxon>
        <taxon>Chordata</taxon>
        <taxon>Craniata</taxon>
        <taxon>Vertebrata</taxon>
        <taxon>Euteleostomi</taxon>
        <taxon>Actinopterygii</taxon>
        <taxon>Neopterygii</taxon>
        <taxon>Teleostei</taxon>
        <taxon>Neoteleostei</taxon>
        <taxon>Acanthomorphata</taxon>
        <taxon>Eupercaria</taxon>
        <taxon>Perciformes</taxon>
        <taxon>Cottioidei</taxon>
        <taxon>Cottales</taxon>
        <taxon>Liparidae</taxon>
        <taxon>Liparis</taxon>
    </lineage>
</organism>
<dbReference type="Proteomes" id="UP000314294">
    <property type="component" value="Unassembled WGS sequence"/>
</dbReference>
<evidence type="ECO:0000256" key="1">
    <source>
        <dbReference type="SAM" id="MobiDB-lite"/>
    </source>
</evidence>
<name>A0A4Z2FYA4_9TELE</name>
<proteinExistence type="predicted"/>
<accession>A0A4Z2FYA4</accession>
<feature type="compositionally biased region" description="Low complexity" evidence="1">
    <location>
        <begin position="30"/>
        <end position="39"/>
    </location>
</feature>
<feature type="compositionally biased region" description="Basic and acidic residues" evidence="1">
    <location>
        <begin position="45"/>
        <end position="57"/>
    </location>
</feature>
<comment type="caution">
    <text evidence="2">The sequence shown here is derived from an EMBL/GenBank/DDBJ whole genome shotgun (WGS) entry which is preliminary data.</text>
</comment>
<feature type="region of interest" description="Disordered" evidence="1">
    <location>
        <begin position="30"/>
        <end position="69"/>
    </location>
</feature>
<reference evidence="2 3" key="1">
    <citation type="submission" date="2019-03" db="EMBL/GenBank/DDBJ databases">
        <title>First draft genome of Liparis tanakae, snailfish: a comprehensive survey of snailfish specific genes.</title>
        <authorList>
            <person name="Kim W."/>
            <person name="Song I."/>
            <person name="Jeong J.-H."/>
            <person name="Kim D."/>
            <person name="Kim S."/>
            <person name="Ryu S."/>
            <person name="Song J.Y."/>
            <person name="Lee S.K."/>
        </authorList>
    </citation>
    <scope>NUCLEOTIDE SEQUENCE [LARGE SCALE GENOMIC DNA]</scope>
    <source>
        <tissue evidence="2">Muscle</tissue>
    </source>
</reference>
<keyword evidence="3" id="KW-1185">Reference proteome</keyword>